<evidence type="ECO:0000313" key="2">
    <source>
        <dbReference type="Proteomes" id="UP001164746"/>
    </source>
</evidence>
<dbReference type="Proteomes" id="UP001164746">
    <property type="component" value="Chromosome 12"/>
</dbReference>
<organism evidence="1 2">
    <name type="scientific">Mya arenaria</name>
    <name type="common">Soft-shell clam</name>
    <dbReference type="NCBI Taxonomy" id="6604"/>
    <lineage>
        <taxon>Eukaryota</taxon>
        <taxon>Metazoa</taxon>
        <taxon>Spiralia</taxon>
        <taxon>Lophotrochozoa</taxon>
        <taxon>Mollusca</taxon>
        <taxon>Bivalvia</taxon>
        <taxon>Autobranchia</taxon>
        <taxon>Heteroconchia</taxon>
        <taxon>Euheterodonta</taxon>
        <taxon>Imparidentia</taxon>
        <taxon>Neoheterodontei</taxon>
        <taxon>Myida</taxon>
        <taxon>Myoidea</taxon>
        <taxon>Myidae</taxon>
        <taxon>Mya</taxon>
    </lineage>
</organism>
<sequence>MVPIFLKNISWFWRFQIVKTFFFCVLNKNLLHLLKHVSLKEIYCKMQGIIILLKDENRVNIYFLKERVFDVFFTKIF</sequence>
<reference evidence="1" key="1">
    <citation type="submission" date="2022-11" db="EMBL/GenBank/DDBJ databases">
        <title>Centuries of genome instability and evolution in soft-shell clam transmissible cancer (bioRxiv).</title>
        <authorList>
            <person name="Hart S.F.M."/>
            <person name="Yonemitsu M.A."/>
            <person name="Giersch R.M."/>
            <person name="Beal B.F."/>
            <person name="Arriagada G."/>
            <person name="Davis B.W."/>
            <person name="Ostrander E.A."/>
            <person name="Goff S.P."/>
            <person name="Metzger M.J."/>
        </authorList>
    </citation>
    <scope>NUCLEOTIDE SEQUENCE</scope>
    <source>
        <strain evidence="1">MELC-2E11</strain>
        <tissue evidence="1">Siphon/mantle</tissue>
    </source>
</reference>
<keyword evidence="2" id="KW-1185">Reference proteome</keyword>
<name>A0ABY7FLP2_MYAAR</name>
<gene>
    <name evidence="1" type="ORF">MAR_015625</name>
</gene>
<protein>
    <submittedName>
        <fullName evidence="1">Uncharacterized protein</fullName>
    </submittedName>
</protein>
<accession>A0ABY7FLP2</accession>
<proteinExistence type="predicted"/>
<dbReference type="EMBL" id="CP111023">
    <property type="protein sequence ID" value="WAR21651.1"/>
    <property type="molecule type" value="Genomic_DNA"/>
</dbReference>
<evidence type="ECO:0000313" key="1">
    <source>
        <dbReference type="EMBL" id="WAR21651.1"/>
    </source>
</evidence>